<evidence type="ECO:0000256" key="1">
    <source>
        <dbReference type="SAM" id="MobiDB-lite"/>
    </source>
</evidence>
<proteinExistence type="predicted"/>
<dbReference type="AlphaFoldDB" id="A0A0F7STX2"/>
<reference evidence="3" key="1">
    <citation type="submission" date="2014-08" db="EMBL/GenBank/DDBJ databases">
        <authorList>
            <person name="Sharma Rahul"/>
            <person name="Thines Marco"/>
        </authorList>
    </citation>
    <scope>NUCLEOTIDE SEQUENCE</scope>
</reference>
<sequence>MPTAADIRLKNEKFAAKVGQRQPAKKSTTERRAKEAATSNAKWTKIVALGFVALLAGGLALEIPLRRRTHLGQFFHHLSMYFSSSTKCLDLTSNLENQYLKASLIITYSYSCLEGGKTSRESISRY</sequence>
<keyword evidence="2" id="KW-1133">Transmembrane helix</keyword>
<evidence type="ECO:0000256" key="2">
    <source>
        <dbReference type="SAM" id="Phobius"/>
    </source>
</evidence>
<keyword evidence="2" id="KW-0812">Transmembrane</keyword>
<evidence type="ECO:0000313" key="3">
    <source>
        <dbReference type="EMBL" id="CED83433.1"/>
    </source>
</evidence>
<organism evidence="3">
    <name type="scientific">Phaffia rhodozyma</name>
    <name type="common">Yeast</name>
    <name type="synonym">Xanthophyllomyces dendrorhous</name>
    <dbReference type="NCBI Taxonomy" id="264483"/>
    <lineage>
        <taxon>Eukaryota</taxon>
        <taxon>Fungi</taxon>
        <taxon>Dikarya</taxon>
        <taxon>Basidiomycota</taxon>
        <taxon>Agaricomycotina</taxon>
        <taxon>Tremellomycetes</taxon>
        <taxon>Cystofilobasidiales</taxon>
        <taxon>Mrakiaceae</taxon>
        <taxon>Phaffia</taxon>
    </lineage>
</organism>
<feature type="region of interest" description="Disordered" evidence="1">
    <location>
        <begin position="16"/>
        <end position="36"/>
    </location>
</feature>
<dbReference type="EMBL" id="LN483142">
    <property type="protein sequence ID" value="CED83433.1"/>
    <property type="molecule type" value="Genomic_DNA"/>
</dbReference>
<protein>
    <submittedName>
        <fullName evidence="3">Uncharacterized protein</fullName>
    </submittedName>
</protein>
<feature type="transmembrane region" description="Helical" evidence="2">
    <location>
        <begin position="46"/>
        <end position="65"/>
    </location>
</feature>
<accession>A0A0F7STX2</accession>
<keyword evidence="2" id="KW-0472">Membrane</keyword>
<name>A0A0F7STX2_PHARH</name>